<feature type="repeat" description="RCC1" evidence="1">
    <location>
        <begin position="139"/>
        <end position="190"/>
    </location>
</feature>
<feature type="region of interest" description="Disordered" evidence="2">
    <location>
        <begin position="1"/>
        <end position="23"/>
    </location>
</feature>
<dbReference type="PANTHER" id="PTHR45982">
    <property type="entry name" value="REGULATOR OF CHROMOSOME CONDENSATION"/>
    <property type="match status" value="1"/>
</dbReference>
<reference evidence="3" key="1">
    <citation type="submission" date="2021-02" db="EMBL/GenBank/DDBJ databases">
        <authorList>
            <person name="Nieuwenhuis M."/>
            <person name="Van De Peppel L.J.J."/>
        </authorList>
    </citation>
    <scope>NUCLEOTIDE SEQUENCE</scope>
    <source>
        <strain evidence="3">D49</strain>
    </source>
</reference>
<feature type="region of interest" description="Disordered" evidence="2">
    <location>
        <begin position="263"/>
        <end position="282"/>
    </location>
</feature>
<sequence length="301" mass="32973">MGAHSERVNTEMDEQGDKKALPLDDDTIPCVTWELAADPVRLPSLPILPDLHTHGDDDEKPTQLIEIAGLDGHLIGLTNKGHVLKFGNLDSETTSSQGRWEYLPAFSEFERIQIEYRKLDLDSPQTMKITHISANFNHFIVYSTGSSSVVLIGDTSTDVDSDPKVIPELQNKSIISVVLGDYHSVALTAGGKVLTWGDYSAGALGLGDPATLTPGTPGAFDSQERRSVALERSWGRPPRVEVPTEPDTEEDAVTIELEPEDRPLPHSILRGRGRGRHGHAPIIPTSGLEFRYGFAAQRRDQ</sequence>
<accession>A0A9P7FVZ5</accession>
<dbReference type="InterPro" id="IPR051553">
    <property type="entry name" value="Ran_GTPase-activating"/>
</dbReference>
<evidence type="ECO:0000256" key="2">
    <source>
        <dbReference type="SAM" id="MobiDB-lite"/>
    </source>
</evidence>
<dbReference type="EMBL" id="JABCKI010005842">
    <property type="protein sequence ID" value="KAG5637293.1"/>
    <property type="molecule type" value="Genomic_DNA"/>
</dbReference>
<dbReference type="SUPFAM" id="SSF50985">
    <property type="entry name" value="RCC1/BLIP-II"/>
    <property type="match status" value="1"/>
</dbReference>
<dbReference type="Pfam" id="PF13540">
    <property type="entry name" value="RCC1_2"/>
    <property type="match status" value="1"/>
</dbReference>
<dbReference type="InterPro" id="IPR000408">
    <property type="entry name" value="Reg_chr_condens"/>
</dbReference>
<feature type="compositionally biased region" description="Basic and acidic residues" evidence="2">
    <location>
        <begin position="1"/>
        <end position="22"/>
    </location>
</feature>
<evidence type="ECO:0000313" key="3">
    <source>
        <dbReference type="EMBL" id="KAG5637293.1"/>
    </source>
</evidence>
<dbReference type="InterPro" id="IPR009091">
    <property type="entry name" value="RCC1/BLIP-II"/>
</dbReference>
<dbReference type="PANTHER" id="PTHR45982:SF3">
    <property type="entry name" value="F-BOX PROTEIN POF9"/>
    <property type="match status" value="1"/>
</dbReference>
<dbReference type="AlphaFoldDB" id="A0A9P7FVZ5"/>
<proteinExistence type="predicted"/>
<dbReference type="OrthoDB" id="61110at2759"/>
<dbReference type="GO" id="GO:0005085">
    <property type="term" value="F:guanyl-nucleotide exchange factor activity"/>
    <property type="evidence" value="ECO:0007669"/>
    <property type="project" value="TreeGrafter"/>
</dbReference>
<comment type="caution">
    <text evidence="3">The sequence shown here is derived from an EMBL/GenBank/DDBJ whole genome shotgun (WGS) entry which is preliminary data.</text>
</comment>
<evidence type="ECO:0000256" key="1">
    <source>
        <dbReference type="PROSITE-ProRule" id="PRU00235"/>
    </source>
</evidence>
<keyword evidence="4" id="KW-1185">Reference proteome</keyword>
<dbReference type="Gene3D" id="2.130.10.30">
    <property type="entry name" value="Regulator of chromosome condensation 1/beta-lactamase-inhibitor protein II"/>
    <property type="match status" value="1"/>
</dbReference>
<dbReference type="GO" id="GO:0005737">
    <property type="term" value="C:cytoplasm"/>
    <property type="evidence" value="ECO:0007669"/>
    <property type="project" value="TreeGrafter"/>
</dbReference>
<reference evidence="3" key="2">
    <citation type="submission" date="2021-10" db="EMBL/GenBank/DDBJ databases">
        <title>Phylogenomics reveals ancestral predisposition of the termite-cultivated fungus Termitomyces towards a domesticated lifestyle.</title>
        <authorList>
            <person name="Auxier B."/>
            <person name="Grum-Grzhimaylo A."/>
            <person name="Cardenas M.E."/>
            <person name="Lodge J.D."/>
            <person name="Laessoe T."/>
            <person name="Pedersen O."/>
            <person name="Smith M.E."/>
            <person name="Kuyper T.W."/>
            <person name="Franco-Molano E.A."/>
            <person name="Baroni T.J."/>
            <person name="Aanen D.K."/>
        </authorList>
    </citation>
    <scope>NUCLEOTIDE SEQUENCE</scope>
    <source>
        <strain evidence="3">D49</strain>
    </source>
</reference>
<dbReference type="PROSITE" id="PS50012">
    <property type="entry name" value="RCC1_3"/>
    <property type="match status" value="1"/>
</dbReference>
<protein>
    <submittedName>
        <fullName evidence="3">Uncharacterized protein</fullName>
    </submittedName>
</protein>
<dbReference type="Proteomes" id="UP000717328">
    <property type="component" value="Unassembled WGS sequence"/>
</dbReference>
<gene>
    <name evidence="3" type="ORF">H0H81_005088</name>
</gene>
<evidence type="ECO:0000313" key="4">
    <source>
        <dbReference type="Proteomes" id="UP000717328"/>
    </source>
</evidence>
<name>A0A9P7FVZ5_9AGAR</name>
<feature type="compositionally biased region" description="Basic residues" evidence="2">
    <location>
        <begin position="269"/>
        <end position="279"/>
    </location>
</feature>
<organism evidence="3 4">
    <name type="scientific">Sphagnurus paluster</name>
    <dbReference type="NCBI Taxonomy" id="117069"/>
    <lineage>
        <taxon>Eukaryota</taxon>
        <taxon>Fungi</taxon>
        <taxon>Dikarya</taxon>
        <taxon>Basidiomycota</taxon>
        <taxon>Agaricomycotina</taxon>
        <taxon>Agaricomycetes</taxon>
        <taxon>Agaricomycetidae</taxon>
        <taxon>Agaricales</taxon>
        <taxon>Tricholomatineae</taxon>
        <taxon>Lyophyllaceae</taxon>
        <taxon>Sphagnurus</taxon>
    </lineage>
</organism>